<gene>
    <name evidence="2" type="ORF">KIL84_006387</name>
</gene>
<evidence type="ECO:0000256" key="1">
    <source>
        <dbReference type="SAM" id="MobiDB-lite"/>
    </source>
</evidence>
<reference evidence="2" key="1">
    <citation type="submission" date="2021-09" db="EMBL/GenBank/DDBJ databases">
        <title>The genome of Mauremys mutica provides insights into the evolution of semi-aquatic lifestyle.</title>
        <authorList>
            <person name="Gong S."/>
            <person name="Gao Y."/>
        </authorList>
    </citation>
    <scope>NUCLEOTIDE SEQUENCE</scope>
    <source>
        <strain evidence="2">MM-2020</strain>
        <tissue evidence="2">Muscle</tissue>
    </source>
</reference>
<protein>
    <submittedName>
        <fullName evidence="2">Uncharacterized protein</fullName>
    </submittedName>
</protein>
<comment type="caution">
    <text evidence="2">The sequence shown here is derived from an EMBL/GenBank/DDBJ whole genome shotgun (WGS) entry which is preliminary data.</text>
</comment>
<evidence type="ECO:0000313" key="3">
    <source>
        <dbReference type="Proteomes" id="UP000827986"/>
    </source>
</evidence>
<proteinExistence type="predicted"/>
<dbReference type="AlphaFoldDB" id="A0A9D3WV98"/>
<accession>A0A9D3WV98</accession>
<dbReference type="Proteomes" id="UP000827986">
    <property type="component" value="Unassembled WGS sequence"/>
</dbReference>
<feature type="compositionally biased region" description="Basic and acidic residues" evidence="1">
    <location>
        <begin position="20"/>
        <end position="34"/>
    </location>
</feature>
<organism evidence="2 3">
    <name type="scientific">Mauremys mutica</name>
    <name type="common">yellowpond turtle</name>
    <dbReference type="NCBI Taxonomy" id="74926"/>
    <lineage>
        <taxon>Eukaryota</taxon>
        <taxon>Metazoa</taxon>
        <taxon>Chordata</taxon>
        <taxon>Craniata</taxon>
        <taxon>Vertebrata</taxon>
        <taxon>Euteleostomi</taxon>
        <taxon>Archelosauria</taxon>
        <taxon>Testudinata</taxon>
        <taxon>Testudines</taxon>
        <taxon>Cryptodira</taxon>
        <taxon>Durocryptodira</taxon>
        <taxon>Testudinoidea</taxon>
        <taxon>Geoemydidae</taxon>
        <taxon>Geoemydinae</taxon>
        <taxon>Mauremys</taxon>
    </lineage>
</organism>
<dbReference type="EMBL" id="JAHDVG010000483">
    <property type="protein sequence ID" value="KAH1170769.1"/>
    <property type="molecule type" value="Genomic_DNA"/>
</dbReference>
<keyword evidence="3" id="KW-1185">Reference proteome</keyword>
<sequence length="108" mass="11868">MACSQIALPLGLAYGAQGGGREESKRNKIKENKSFQELGRGLVPKKSNHAPDGGWRAGQWDACHVEASTTEPMNIAWREDETASGYAAASLGTRGRMQPRWLRLLLWS</sequence>
<feature type="region of interest" description="Disordered" evidence="1">
    <location>
        <begin position="16"/>
        <end position="57"/>
    </location>
</feature>
<name>A0A9D3WV98_9SAUR</name>
<evidence type="ECO:0000313" key="2">
    <source>
        <dbReference type="EMBL" id="KAH1170769.1"/>
    </source>
</evidence>